<dbReference type="OrthoDB" id="9954193at2"/>
<evidence type="ECO:0000313" key="3">
    <source>
        <dbReference type="Proteomes" id="UP000310597"/>
    </source>
</evidence>
<dbReference type="Proteomes" id="UP000310597">
    <property type="component" value="Unassembled WGS sequence"/>
</dbReference>
<evidence type="ECO:0000256" key="1">
    <source>
        <dbReference type="SAM" id="MobiDB-lite"/>
    </source>
</evidence>
<dbReference type="AlphaFoldDB" id="A0A4U1JNI8"/>
<feature type="region of interest" description="Disordered" evidence="1">
    <location>
        <begin position="1"/>
        <end position="41"/>
    </location>
</feature>
<accession>A0A4U1JNI8</accession>
<comment type="caution">
    <text evidence="2">The sequence shown here is derived from an EMBL/GenBank/DDBJ whole genome shotgun (WGS) entry which is preliminary data.</text>
</comment>
<proteinExistence type="predicted"/>
<reference evidence="2 3" key="1">
    <citation type="submission" date="2019-04" db="EMBL/GenBank/DDBJ databases">
        <title>Draft Whole-Genome sequence of the purple photosynthetic bacterium Rhodobacter capsulatus SP108 with an indigenous class A beta-lactamase.</title>
        <authorList>
            <person name="Robertson S."/>
            <person name="Meyer T.E."/>
            <person name="Kyndt J.A."/>
        </authorList>
    </citation>
    <scope>NUCLEOTIDE SEQUENCE [LARGE SCALE GENOMIC DNA]</scope>
    <source>
        <strain evidence="2 3">SP108</strain>
    </source>
</reference>
<dbReference type="EMBL" id="SWJZ01000062">
    <property type="protein sequence ID" value="TKD17487.1"/>
    <property type="molecule type" value="Genomic_DNA"/>
</dbReference>
<name>A0A4U1JNI8_RHOCA</name>
<organism evidence="2 3">
    <name type="scientific">Rhodobacter capsulatus</name>
    <name type="common">Rhodopseudomonas capsulata</name>
    <dbReference type="NCBI Taxonomy" id="1061"/>
    <lineage>
        <taxon>Bacteria</taxon>
        <taxon>Pseudomonadati</taxon>
        <taxon>Pseudomonadota</taxon>
        <taxon>Alphaproteobacteria</taxon>
        <taxon>Rhodobacterales</taxon>
        <taxon>Rhodobacter group</taxon>
        <taxon>Rhodobacter</taxon>
    </lineage>
</organism>
<gene>
    <name evidence="2" type="ORF">FBT96_14270</name>
</gene>
<sequence>MTKKSRATGPARAPGVAAPKRTAQVKARAAAGEATSSPVPSGAAEAAEILCDLCWDRADPAAGQILLRREATGHFVGSVVLPGMREMHRRAEDVTTLIGWLEDLQAPGRPLAVAADGAEGCLAEDRLEDLLLLAASRALQDKFDQLRGDALALWSDIEGKDCR</sequence>
<dbReference type="RefSeq" id="WP_136907790.1">
    <property type="nucleotide sequence ID" value="NZ_SWJZ01000062.1"/>
</dbReference>
<protein>
    <submittedName>
        <fullName evidence="2">Uncharacterized protein</fullName>
    </submittedName>
</protein>
<evidence type="ECO:0000313" key="2">
    <source>
        <dbReference type="EMBL" id="TKD17487.1"/>
    </source>
</evidence>